<keyword evidence="3" id="KW-1185">Reference proteome</keyword>
<comment type="caution">
    <text evidence="2">The sequence shown here is derived from an EMBL/GenBank/DDBJ whole genome shotgun (WGS) entry which is preliminary data.</text>
</comment>
<sequence>MTARSTRTITVLAVTAVVSLGAGLGLGRLVVSPAEAAANAAPPEAGPITVPVERRMLSNDVVLRGDVLYEDPTEVRLETGDLGGPAVVTGQVPEVGAEIAAGAVVLEITGRPVIALTGELPVYRTLRAGVAGPDVVQLKAALAELGISAGDPASDVYDSGTAAAVAELYARVGYPAPGTDDETEAALSAATEGVRGAEEQLAAARRDLAQASAGAPSSERAQRQADLDSARFELQQAESCVPGEARECDPADVVRARGAVT</sequence>
<evidence type="ECO:0000313" key="3">
    <source>
        <dbReference type="Proteomes" id="UP000029839"/>
    </source>
</evidence>
<feature type="region of interest" description="Disordered" evidence="1">
    <location>
        <begin position="207"/>
        <end position="227"/>
    </location>
</feature>
<reference evidence="2 3" key="2">
    <citation type="journal article" date="2015" name="Stand. Genomic Sci.">
        <title>Draft genome sequence of Cellulomonas carbonis T26(T) and comparative analysis of six Cellulomonas genomes.</title>
        <authorList>
            <person name="Zhuang W."/>
            <person name="Zhang S."/>
            <person name="Xia X."/>
            <person name="Wang G."/>
        </authorList>
    </citation>
    <scope>NUCLEOTIDE SEQUENCE [LARGE SCALE GENOMIC DNA]</scope>
    <source>
        <strain evidence="2 3">T26</strain>
    </source>
</reference>
<feature type="non-terminal residue" evidence="2">
    <location>
        <position position="261"/>
    </location>
</feature>
<organism evidence="2 3">
    <name type="scientific">Cellulomonas carbonis T26</name>
    <dbReference type="NCBI Taxonomy" id="947969"/>
    <lineage>
        <taxon>Bacteria</taxon>
        <taxon>Bacillati</taxon>
        <taxon>Actinomycetota</taxon>
        <taxon>Actinomycetes</taxon>
        <taxon>Micrococcales</taxon>
        <taxon>Cellulomonadaceae</taxon>
        <taxon>Cellulomonas</taxon>
    </lineage>
</organism>
<dbReference type="EMBL" id="AXCY01000069">
    <property type="protein sequence ID" value="KGM09962.1"/>
    <property type="molecule type" value="Genomic_DNA"/>
</dbReference>
<accession>A0A0A0BQL4</accession>
<evidence type="ECO:0008006" key="4">
    <source>
        <dbReference type="Google" id="ProtNLM"/>
    </source>
</evidence>
<evidence type="ECO:0000256" key="1">
    <source>
        <dbReference type="SAM" id="MobiDB-lite"/>
    </source>
</evidence>
<name>A0A0A0BQL4_9CELL</name>
<proteinExistence type="predicted"/>
<evidence type="ECO:0000313" key="2">
    <source>
        <dbReference type="EMBL" id="KGM09962.1"/>
    </source>
</evidence>
<dbReference type="Proteomes" id="UP000029839">
    <property type="component" value="Unassembled WGS sequence"/>
</dbReference>
<dbReference type="SUPFAM" id="SSF47090">
    <property type="entry name" value="PGBD-like"/>
    <property type="match status" value="1"/>
</dbReference>
<gene>
    <name evidence="2" type="ORF">N868_17550</name>
</gene>
<dbReference type="InterPro" id="IPR036365">
    <property type="entry name" value="PGBD-like_sf"/>
</dbReference>
<dbReference type="InterPro" id="IPR036366">
    <property type="entry name" value="PGBDSf"/>
</dbReference>
<dbReference type="OrthoDB" id="3268648at2"/>
<dbReference type="AlphaFoldDB" id="A0A0A0BQL4"/>
<protein>
    <recommendedName>
        <fullName evidence="4">Peptidoglycan-binding protein</fullName>
    </recommendedName>
</protein>
<dbReference type="Gene3D" id="1.10.101.10">
    <property type="entry name" value="PGBD-like superfamily/PGBD"/>
    <property type="match status" value="1"/>
</dbReference>
<reference evidence="2 3" key="1">
    <citation type="submission" date="2013-08" db="EMBL/GenBank/DDBJ databases">
        <title>Genome sequencing of Cellulomonas carbonis T26.</title>
        <authorList>
            <person name="Chen F."/>
            <person name="Li Y."/>
            <person name="Wang G."/>
        </authorList>
    </citation>
    <scope>NUCLEOTIDE SEQUENCE [LARGE SCALE GENOMIC DNA]</scope>
    <source>
        <strain evidence="2 3">T26</strain>
    </source>
</reference>